<reference evidence="2" key="1">
    <citation type="journal article" date="2015" name="BMC Genomics">
        <title>Draft genome of a commonly misdiagnosed multidrug resistant pathogen Candida auris.</title>
        <authorList>
            <person name="Chatterjee S."/>
            <person name="Alampalli S.V."/>
            <person name="Nageshan R.K."/>
            <person name="Chettiar S.T."/>
            <person name="Joshi S."/>
            <person name="Tatu U.S."/>
        </authorList>
    </citation>
    <scope>NUCLEOTIDE SEQUENCE [LARGE SCALE GENOMIC DNA]</scope>
    <source>
        <strain evidence="2">6684</strain>
    </source>
</reference>
<protein>
    <submittedName>
        <fullName evidence="1">Uncharacterized protein</fullName>
    </submittedName>
</protein>
<name>A0A0L0P2E7_CANAR</name>
<evidence type="ECO:0000313" key="1">
    <source>
        <dbReference type="EMBL" id="KNE00201.1"/>
    </source>
</evidence>
<organism evidence="1 2">
    <name type="scientific">Candidozyma auris</name>
    <name type="common">Yeast</name>
    <name type="synonym">Candida auris</name>
    <dbReference type="NCBI Taxonomy" id="498019"/>
    <lineage>
        <taxon>Eukaryota</taxon>
        <taxon>Fungi</taxon>
        <taxon>Dikarya</taxon>
        <taxon>Ascomycota</taxon>
        <taxon>Saccharomycotina</taxon>
        <taxon>Pichiomycetes</taxon>
        <taxon>Metschnikowiaceae</taxon>
        <taxon>Candidozyma</taxon>
    </lineage>
</organism>
<accession>A0A0L0P2E7</accession>
<dbReference type="EMBL" id="LGST01000019">
    <property type="protein sequence ID" value="KNE00201.1"/>
    <property type="molecule type" value="Genomic_DNA"/>
</dbReference>
<dbReference type="AlphaFoldDB" id="A0A0L0P2E7"/>
<sequence>MKSGEGNFQYILISMSETLYIICAVNSKFMEKKEIFKLCTLSKHFMCGSCAARYGAAVCLPLDGSSALVEKR</sequence>
<evidence type="ECO:0000313" key="2">
    <source>
        <dbReference type="Proteomes" id="UP000037122"/>
    </source>
</evidence>
<comment type="caution">
    <text evidence="1">The sequence shown here is derived from an EMBL/GenBank/DDBJ whole genome shotgun (WGS) entry which is preliminary data.</text>
</comment>
<dbReference type="VEuPathDB" id="FungiDB:QG37_02739"/>
<gene>
    <name evidence="1" type="ORF">QG37_02739</name>
</gene>
<proteinExistence type="predicted"/>
<dbReference type="Proteomes" id="UP000037122">
    <property type="component" value="Unassembled WGS sequence"/>
</dbReference>